<name>A0A7L4ZEP0_9FLAO</name>
<gene>
    <name evidence="1" type="ORF">IMCC3317_05340</name>
</gene>
<keyword evidence="2" id="KW-1185">Reference proteome</keyword>
<protein>
    <recommendedName>
        <fullName evidence="3">Plasmid stabilization system protein</fullName>
    </recommendedName>
</protein>
<dbReference type="InterPro" id="IPR035093">
    <property type="entry name" value="RelE/ParE_toxin_dom_sf"/>
</dbReference>
<sequence length="100" mass="12300">MDFELKLTLDVEAQIEIEKAIEYYETLQEGLGREFYYYLEGYFKTLQLGNVFFQIKRKPVFRELALKRFPYVIIYEHIEDEIYIYSVFNTQQNPKKKKRH</sequence>
<organism evidence="1 2">
    <name type="scientific">Kordia antarctica</name>
    <dbReference type="NCBI Taxonomy" id="1218801"/>
    <lineage>
        <taxon>Bacteria</taxon>
        <taxon>Pseudomonadati</taxon>
        <taxon>Bacteroidota</taxon>
        <taxon>Flavobacteriia</taxon>
        <taxon>Flavobacteriales</taxon>
        <taxon>Flavobacteriaceae</taxon>
        <taxon>Kordia</taxon>
    </lineage>
</organism>
<evidence type="ECO:0000313" key="2">
    <source>
        <dbReference type="Proteomes" id="UP000464657"/>
    </source>
</evidence>
<dbReference type="KEGG" id="kan:IMCC3317_05340"/>
<dbReference type="Proteomes" id="UP000464657">
    <property type="component" value="Chromosome"/>
</dbReference>
<proteinExistence type="predicted"/>
<accession>A0A7L4ZEP0</accession>
<dbReference type="Gene3D" id="3.30.2310.20">
    <property type="entry name" value="RelE-like"/>
    <property type="match status" value="1"/>
</dbReference>
<evidence type="ECO:0008006" key="3">
    <source>
        <dbReference type="Google" id="ProtNLM"/>
    </source>
</evidence>
<dbReference type="RefSeq" id="WP_160127945.1">
    <property type="nucleotide sequence ID" value="NZ_CP019288.1"/>
</dbReference>
<reference evidence="1 2" key="1">
    <citation type="journal article" date="2013" name="Int. J. Syst. Evol. Microbiol.">
        <title>Kordia antarctica sp. nov., isolated from Antarctic seawater.</title>
        <authorList>
            <person name="Baek K."/>
            <person name="Choi A."/>
            <person name="Kang I."/>
            <person name="Lee K."/>
            <person name="Cho J.C."/>
        </authorList>
    </citation>
    <scope>NUCLEOTIDE SEQUENCE [LARGE SCALE GENOMIC DNA]</scope>
    <source>
        <strain evidence="1 2">IMCC3317</strain>
    </source>
</reference>
<evidence type="ECO:0000313" key="1">
    <source>
        <dbReference type="EMBL" id="QHI35188.1"/>
    </source>
</evidence>
<dbReference type="EMBL" id="CP019288">
    <property type="protein sequence ID" value="QHI35188.1"/>
    <property type="molecule type" value="Genomic_DNA"/>
</dbReference>
<dbReference type="AlphaFoldDB" id="A0A7L4ZEP0"/>
<dbReference type="OrthoDB" id="595476at2"/>